<evidence type="ECO:0000256" key="5">
    <source>
        <dbReference type="SAM" id="SignalP"/>
    </source>
</evidence>
<dbReference type="InterPro" id="IPR036909">
    <property type="entry name" value="Cyt_c-like_dom_sf"/>
</dbReference>
<dbReference type="Proteomes" id="UP000244069">
    <property type="component" value="Unassembled WGS sequence"/>
</dbReference>
<dbReference type="OrthoDB" id="9793634at2"/>
<dbReference type="InterPro" id="IPR009056">
    <property type="entry name" value="Cyt_c-like_dom"/>
</dbReference>
<dbReference type="InterPro" id="IPR030999">
    <property type="entry name" value="Thiosulf_SoxX"/>
</dbReference>
<dbReference type="Pfam" id="PF00034">
    <property type="entry name" value="Cytochrom_C"/>
    <property type="match status" value="1"/>
</dbReference>
<keyword evidence="8" id="KW-1185">Reference proteome</keyword>
<dbReference type="GO" id="GO:0020037">
    <property type="term" value="F:heme binding"/>
    <property type="evidence" value="ECO:0007669"/>
    <property type="project" value="InterPro"/>
</dbReference>
<dbReference type="Gene3D" id="1.10.760.10">
    <property type="entry name" value="Cytochrome c-like domain"/>
    <property type="match status" value="1"/>
</dbReference>
<accession>A0A2T6BAJ2</accession>
<name>A0A2T6BAJ2_9RHOB</name>
<reference evidence="7 8" key="1">
    <citation type="submission" date="2018-04" db="EMBL/GenBank/DDBJ databases">
        <title>Genomic Encyclopedia of Archaeal and Bacterial Type Strains, Phase II (KMG-II): from individual species to whole genera.</title>
        <authorList>
            <person name="Goeker M."/>
        </authorList>
    </citation>
    <scope>NUCLEOTIDE SEQUENCE [LARGE SCALE GENOMIC DNA]</scope>
    <source>
        <strain evidence="7 8">DSM 29329</strain>
    </source>
</reference>
<protein>
    <submittedName>
        <fullName evidence="7">Sulfur-oxidizing protein SoxX</fullName>
    </submittedName>
</protein>
<feature type="chain" id="PRO_5015539191" evidence="5">
    <location>
        <begin position="20"/>
        <end position="157"/>
    </location>
</feature>
<keyword evidence="5" id="KW-0732">Signal</keyword>
<comment type="caution">
    <text evidence="7">The sequence shown here is derived from an EMBL/GenBank/DDBJ whole genome shotgun (WGS) entry which is preliminary data.</text>
</comment>
<evidence type="ECO:0000256" key="1">
    <source>
        <dbReference type="ARBA" id="ARBA00022617"/>
    </source>
</evidence>
<evidence type="ECO:0000259" key="6">
    <source>
        <dbReference type="PROSITE" id="PS51007"/>
    </source>
</evidence>
<dbReference type="NCBIfam" id="TIGR04485">
    <property type="entry name" value="thiosulf_SoxX"/>
    <property type="match status" value="1"/>
</dbReference>
<keyword evidence="3 4" id="KW-0408">Iron</keyword>
<feature type="domain" description="Cytochrome c" evidence="6">
    <location>
        <begin position="44"/>
        <end position="155"/>
    </location>
</feature>
<evidence type="ECO:0000256" key="4">
    <source>
        <dbReference type="PROSITE-ProRule" id="PRU00433"/>
    </source>
</evidence>
<evidence type="ECO:0000256" key="3">
    <source>
        <dbReference type="ARBA" id="ARBA00023004"/>
    </source>
</evidence>
<organism evidence="7 8">
    <name type="scientific">Allosediminivita pacifica</name>
    <dbReference type="NCBI Taxonomy" id="1267769"/>
    <lineage>
        <taxon>Bacteria</taxon>
        <taxon>Pseudomonadati</taxon>
        <taxon>Pseudomonadota</taxon>
        <taxon>Alphaproteobacteria</taxon>
        <taxon>Rhodobacterales</taxon>
        <taxon>Paracoccaceae</taxon>
        <taxon>Allosediminivita</taxon>
    </lineage>
</organism>
<proteinExistence type="predicted"/>
<evidence type="ECO:0000256" key="2">
    <source>
        <dbReference type="ARBA" id="ARBA00022723"/>
    </source>
</evidence>
<feature type="signal peptide" evidence="5">
    <location>
        <begin position="1"/>
        <end position="19"/>
    </location>
</feature>
<dbReference type="PROSITE" id="PS51007">
    <property type="entry name" value="CYTC"/>
    <property type="match status" value="1"/>
</dbReference>
<dbReference type="RefSeq" id="WP_107974407.1">
    <property type="nucleotide sequence ID" value="NZ_BMEZ01000001.1"/>
</dbReference>
<dbReference type="GO" id="GO:0009055">
    <property type="term" value="F:electron transfer activity"/>
    <property type="evidence" value="ECO:0007669"/>
    <property type="project" value="InterPro"/>
</dbReference>
<dbReference type="GO" id="GO:0046872">
    <property type="term" value="F:metal ion binding"/>
    <property type="evidence" value="ECO:0007669"/>
    <property type="project" value="UniProtKB-KW"/>
</dbReference>
<evidence type="ECO:0000313" key="7">
    <source>
        <dbReference type="EMBL" id="PTX53046.1"/>
    </source>
</evidence>
<gene>
    <name evidence="7" type="ORF">C8N44_101337</name>
</gene>
<dbReference type="AlphaFoldDB" id="A0A2T6BAJ2"/>
<keyword evidence="2 4" id="KW-0479">Metal-binding</keyword>
<keyword evidence="1 4" id="KW-0349">Heme</keyword>
<evidence type="ECO:0000313" key="8">
    <source>
        <dbReference type="Proteomes" id="UP000244069"/>
    </source>
</evidence>
<dbReference type="SUPFAM" id="SSF46626">
    <property type="entry name" value="Cytochrome c"/>
    <property type="match status" value="1"/>
</dbReference>
<dbReference type="EMBL" id="QBKN01000001">
    <property type="protein sequence ID" value="PTX53046.1"/>
    <property type="molecule type" value="Genomic_DNA"/>
</dbReference>
<sequence length="157" mass="16639">MRRTAICTAALLAASAATAEPVEPTSVSYGEYGAVETSLSGNPGDPDRGREVFSTKSMGNCVSCHQVSGLDVPFQGEVGPMLDFVGEYRTPAELRGIVANAKNTFPETVMPSFYKTTGFIRPGDGFTGKAAEEPLPPLLSAQEIEDLVAFLMTLKDT</sequence>